<proteinExistence type="evidence at transcript level"/>
<dbReference type="SUPFAM" id="SSF48113">
    <property type="entry name" value="Heme-dependent peroxidases"/>
    <property type="match status" value="1"/>
</dbReference>
<sequence>MDVIPAKACDPFQRYRETDGQCNNLFYRSEPNGAFKLGAAFTAQGRFLFPDYDNVSRKYKRRMMNFQPDLIAASTAKRPN</sequence>
<dbReference type="AlphaFoldDB" id="A0A0P0L374"/>
<name>A0A0P0L374_PINFU</name>
<dbReference type="PROSITE" id="PS50292">
    <property type="entry name" value="PEROXIDASE_3"/>
    <property type="match status" value="1"/>
</dbReference>
<dbReference type="GO" id="GO:0020037">
    <property type="term" value="F:heme binding"/>
    <property type="evidence" value="ECO:0007669"/>
    <property type="project" value="InterPro"/>
</dbReference>
<keyword evidence="1" id="KW-0575">Peroxidase</keyword>
<accession>A0A0P0L374</accession>
<dbReference type="Gene3D" id="1.10.640.10">
    <property type="entry name" value="Haem peroxidase domain superfamily, animal type"/>
    <property type="match status" value="1"/>
</dbReference>
<dbReference type="GO" id="GO:0006979">
    <property type="term" value="P:response to oxidative stress"/>
    <property type="evidence" value="ECO:0007669"/>
    <property type="project" value="InterPro"/>
</dbReference>
<reference evidence="1" key="1">
    <citation type="journal article" date="2015" name="Sci. Rep.">
        <title>Extensible byssus of Pinctada fucata: Ca(2+)-stabilized nanocavities and a thrombospondin-1 protein.</title>
        <authorList>
            <person name="Liu C."/>
            <person name="Li S."/>
            <person name="Huang J."/>
            <person name="Liu Y."/>
            <person name="Jia G."/>
            <person name="Xie L."/>
            <person name="Zhang R."/>
        </authorList>
    </citation>
    <scope>NUCLEOTIDE SEQUENCE</scope>
</reference>
<keyword evidence="1" id="KW-0560">Oxidoreductase</keyword>
<dbReference type="InterPro" id="IPR019791">
    <property type="entry name" value="Haem_peroxidase_animal"/>
</dbReference>
<dbReference type="InterPro" id="IPR010255">
    <property type="entry name" value="Haem_peroxidase_sf"/>
</dbReference>
<evidence type="ECO:0000313" key="1">
    <source>
        <dbReference type="EMBL" id="ALK82330.1"/>
    </source>
</evidence>
<dbReference type="EMBL" id="KP737374">
    <property type="protein sequence ID" value="ALK82330.1"/>
    <property type="molecule type" value="mRNA"/>
</dbReference>
<protein>
    <submittedName>
        <fullName evidence="1">Peroxidase 2</fullName>
    </submittedName>
</protein>
<dbReference type="GO" id="GO:0004601">
    <property type="term" value="F:peroxidase activity"/>
    <property type="evidence" value="ECO:0007669"/>
    <property type="project" value="UniProtKB-KW"/>
</dbReference>
<organism evidence="1">
    <name type="scientific">Pinctada fucata</name>
    <name type="common">Akoya pearl oyster</name>
    <name type="synonym">Pinctada imbricata fucata</name>
    <dbReference type="NCBI Taxonomy" id="50426"/>
    <lineage>
        <taxon>Eukaryota</taxon>
        <taxon>Metazoa</taxon>
        <taxon>Spiralia</taxon>
        <taxon>Lophotrochozoa</taxon>
        <taxon>Mollusca</taxon>
        <taxon>Bivalvia</taxon>
        <taxon>Autobranchia</taxon>
        <taxon>Pteriomorphia</taxon>
        <taxon>Pterioida</taxon>
        <taxon>Pterioidea</taxon>
        <taxon>Pteriidae</taxon>
        <taxon>Pinctada</taxon>
    </lineage>
</organism>
<dbReference type="InterPro" id="IPR037120">
    <property type="entry name" value="Haem_peroxidase_sf_animal"/>
</dbReference>